<gene>
    <name evidence="1" type="ORF">FHS57_006253</name>
</gene>
<protein>
    <submittedName>
        <fullName evidence="1">Uncharacterized protein</fullName>
    </submittedName>
</protein>
<dbReference type="Proteomes" id="UP000541352">
    <property type="component" value="Unassembled WGS sequence"/>
</dbReference>
<keyword evidence="2" id="KW-1185">Reference proteome</keyword>
<accession>A0A7W6EU52</accession>
<dbReference type="EMBL" id="JACIBY010000029">
    <property type="protein sequence ID" value="MBB3842222.1"/>
    <property type="molecule type" value="Genomic_DNA"/>
</dbReference>
<comment type="caution">
    <text evidence="1">The sequence shown here is derived from an EMBL/GenBank/DDBJ whole genome shotgun (WGS) entry which is preliminary data.</text>
</comment>
<evidence type="ECO:0000313" key="2">
    <source>
        <dbReference type="Proteomes" id="UP000541352"/>
    </source>
</evidence>
<organism evidence="1 2">
    <name type="scientific">Runella defluvii</name>
    <dbReference type="NCBI Taxonomy" id="370973"/>
    <lineage>
        <taxon>Bacteria</taxon>
        <taxon>Pseudomonadati</taxon>
        <taxon>Bacteroidota</taxon>
        <taxon>Cytophagia</taxon>
        <taxon>Cytophagales</taxon>
        <taxon>Spirosomataceae</taxon>
        <taxon>Runella</taxon>
    </lineage>
</organism>
<proteinExistence type="predicted"/>
<evidence type="ECO:0000313" key="1">
    <source>
        <dbReference type="EMBL" id="MBB3842222.1"/>
    </source>
</evidence>
<dbReference type="RefSeq" id="WP_183980440.1">
    <property type="nucleotide sequence ID" value="NZ_JACIBY010000029.1"/>
</dbReference>
<sequence length="144" mass="16041">MNYIWKIEPFDIPSTDRTAPPKQIVGIEVGYFAGKVAVLDSDFSPVTLVIDYYDNQGRKREYLQDRIDENVIRAKAAQIGIEGENIESFVKQSMDTIVKMFIGGVSIEVKYQALQELAGMFGQVLIPIEAQNGNIETTPNQAPA</sequence>
<name>A0A7W6EU52_9BACT</name>
<dbReference type="AlphaFoldDB" id="A0A7W6EU52"/>
<reference evidence="1 2" key="1">
    <citation type="submission" date="2020-08" db="EMBL/GenBank/DDBJ databases">
        <title>Genomic Encyclopedia of Type Strains, Phase IV (KMG-IV): sequencing the most valuable type-strain genomes for metagenomic binning, comparative biology and taxonomic classification.</title>
        <authorList>
            <person name="Goeker M."/>
        </authorList>
    </citation>
    <scope>NUCLEOTIDE SEQUENCE [LARGE SCALE GENOMIC DNA]</scope>
    <source>
        <strain evidence="1 2">DSM 17976</strain>
    </source>
</reference>